<comment type="subcellular location">
    <subcellularLocation>
        <location evidence="1">Cell membrane</location>
        <topology evidence="1">Multi-pass membrane protein</topology>
    </subcellularLocation>
</comment>
<dbReference type="GO" id="GO:0005886">
    <property type="term" value="C:plasma membrane"/>
    <property type="evidence" value="ECO:0007669"/>
    <property type="project" value="UniProtKB-SubCell"/>
</dbReference>
<protein>
    <recommendedName>
        <fullName evidence="11">Ionotropic receptor</fullName>
    </recommendedName>
</protein>
<evidence type="ECO:0000313" key="9">
    <source>
        <dbReference type="EMBL" id="KAL1398989.1"/>
    </source>
</evidence>
<keyword evidence="2" id="KW-1003">Cell membrane</keyword>
<keyword evidence="4 8" id="KW-1133">Transmembrane helix</keyword>
<keyword evidence="5 8" id="KW-0472">Membrane</keyword>
<dbReference type="EMBL" id="JBEHCU010005692">
    <property type="protein sequence ID" value="KAL1398989.1"/>
    <property type="molecule type" value="Genomic_DNA"/>
</dbReference>
<evidence type="ECO:0000256" key="1">
    <source>
        <dbReference type="ARBA" id="ARBA00004651"/>
    </source>
</evidence>
<evidence type="ECO:0000256" key="3">
    <source>
        <dbReference type="ARBA" id="ARBA00022692"/>
    </source>
</evidence>
<evidence type="ECO:0000256" key="8">
    <source>
        <dbReference type="SAM" id="Phobius"/>
    </source>
</evidence>
<dbReference type="Proteomes" id="UP001562425">
    <property type="component" value="Unassembled WGS sequence"/>
</dbReference>
<keyword evidence="10" id="KW-1185">Reference proteome</keyword>
<feature type="transmembrane region" description="Helical" evidence="8">
    <location>
        <begin position="187"/>
        <end position="203"/>
    </location>
</feature>
<feature type="transmembrane region" description="Helical" evidence="8">
    <location>
        <begin position="137"/>
        <end position="157"/>
    </location>
</feature>
<dbReference type="AlphaFoldDB" id="A0ABD1DHT4"/>
<evidence type="ECO:0000256" key="6">
    <source>
        <dbReference type="ARBA" id="ARBA00023170"/>
    </source>
</evidence>
<keyword evidence="3 8" id="KW-0812">Transmembrane</keyword>
<comment type="caution">
    <text evidence="9">The sequence shown here is derived from an EMBL/GenBank/DDBJ whole genome shotgun (WGS) entry which is preliminary data.</text>
</comment>
<dbReference type="InterPro" id="IPR052192">
    <property type="entry name" value="Insect_Ionotropic_Sensory_Rcpt"/>
</dbReference>
<evidence type="ECO:0000313" key="10">
    <source>
        <dbReference type="Proteomes" id="UP001562425"/>
    </source>
</evidence>
<dbReference type="PANTHER" id="PTHR42643:SF41">
    <property type="entry name" value="IONOTROPIC RECEPTOR 20A-RELATED"/>
    <property type="match status" value="1"/>
</dbReference>
<gene>
    <name evidence="9" type="ORF">pipiens_002293</name>
</gene>
<keyword evidence="7" id="KW-0325">Glycoprotein</keyword>
<name>A0ABD1DHT4_CULPP</name>
<keyword evidence="6" id="KW-0675">Receptor</keyword>
<evidence type="ECO:0008006" key="11">
    <source>
        <dbReference type="Google" id="ProtNLM"/>
    </source>
</evidence>
<evidence type="ECO:0000256" key="5">
    <source>
        <dbReference type="ARBA" id="ARBA00023136"/>
    </source>
</evidence>
<accession>A0ABD1DHT4</accession>
<evidence type="ECO:0000256" key="4">
    <source>
        <dbReference type="ARBA" id="ARBA00022989"/>
    </source>
</evidence>
<proteinExistence type="predicted"/>
<evidence type="ECO:0000256" key="7">
    <source>
        <dbReference type="ARBA" id="ARBA00023180"/>
    </source>
</evidence>
<reference evidence="9 10" key="1">
    <citation type="submission" date="2024-05" db="EMBL/GenBank/DDBJ databases">
        <title>Culex pipiens pipiens assembly and annotation.</title>
        <authorList>
            <person name="Alout H."/>
            <person name="Durand T."/>
        </authorList>
    </citation>
    <scope>NUCLEOTIDE SEQUENCE [LARGE SCALE GENOMIC DNA]</scope>
    <source>
        <strain evidence="9">HA-2024</strain>
        <tissue evidence="9">Whole body</tissue>
    </source>
</reference>
<organism evidence="9 10">
    <name type="scientific">Culex pipiens pipiens</name>
    <name type="common">Northern house mosquito</name>
    <dbReference type="NCBI Taxonomy" id="38569"/>
    <lineage>
        <taxon>Eukaryota</taxon>
        <taxon>Metazoa</taxon>
        <taxon>Ecdysozoa</taxon>
        <taxon>Arthropoda</taxon>
        <taxon>Hexapoda</taxon>
        <taxon>Insecta</taxon>
        <taxon>Pterygota</taxon>
        <taxon>Neoptera</taxon>
        <taxon>Endopterygota</taxon>
        <taxon>Diptera</taxon>
        <taxon>Nematocera</taxon>
        <taxon>Culicoidea</taxon>
        <taxon>Culicidae</taxon>
        <taxon>Culicinae</taxon>
        <taxon>Culicini</taxon>
        <taxon>Culex</taxon>
        <taxon>Culex</taxon>
    </lineage>
</organism>
<evidence type="ECO:0000256" key="2">
    <source>
        <dbReference type="ARBA" id="ARBA00022475"/>
    </source>
</evidence>
<sequence length="408" mass="45996">MLEYREPFPMSALFDDYTRDLEGHPIVCVTLGLDSALYIPVKGIYQGPSIVWLEHTARMLNATRRSFSTACTIMNYECFSKAIVRKDGFNDLILDTVGVLGVSPSLLTRVDPSSMVIVTPRGSRFTVDELFSNPLSLVVWIVLVVFLVALKILKIFFPFHFKNDLILVTLCGLEVQSMQKSSRSERMAVTALTIFFFIVLNAYETKLISLMTSKPRHEDIDSIEALNRTGITILLPPGKLSKVEEDSLNLRFEHISEAMDGDGVLTVGRTYLFDGGSAALLKHMCRGDDKMFSQYKVLDEKVKMTILGNYIFKPDLVDPFARTHEIMIESGLQSFLKYKLDIQHVGGLLRYSYLKRPAEVVTVLDIEDLKPAWVSYGIGHHQALAIYLSQQHHHHIQPSVSPPTISHI</sequence>
<dbReference type="PANTHER" id="PTHR42643">
    <property type="entry name" value="IONOTROPIC RECEPTOR 20A-RELATED"/>
    <property type="match status" value="1"/>
</dbReference>